<comment type="caution">
    <text evidence="13">The sequence shown here is derived from an EMBL/GenBank/DDBJ whole genome shotgun (WGS) entry which is preliminary data.</text>
</comment>
<dbReference type="InterPro" id="IPR051163">
    <property type="entry name" value="Sodium:Solute_Symporter_SSF"/>
</dbReference>
<evidence type="ECO:0000256" key="9">
    <source>
        <dbReference type="ARBA" id="ARBA00023136"/>
    </source>
</evidence>
<evidence type="ECO:0000256" key="5">
    <source>
        <dbReference type="ARBA" id="ARBA00022692"/>
    </source>
</evidence>
<evidence type="ECO:0000256" key="4">
    <source>
        <dbReference type="ARBA" id="ARBA00022475"/>
    </source>
</evidence>
<evidence type="ECO:0000256" key="12">
    <source>
        <dbReference type="SAM" id="Phobius"/>
    </source>
</evidence>
<evidence type="ECO:0000256" key="2">
    <source>
        <dbReference type="ARBA" id="ARBA00006434"/>
    </source>
</evidence>
<organism evidence="13 14">
    <name type="scientific">Pseudolycoriella hygida</name>
    <dbReference type="NCBI Taxonomy" id="35572"/>
    <lineage>
        <taxon>Eukaryota</taxon>
        <taxon>Metazoa</taxon>
        <taxon>Ecdysozoa</taxon>
        <taxon>Arthropoda</taxon>
        <taxon>Hexapoda</taxon>
        <taxon>Insecta</taxon>
        <taxon>Pterygota</taxon>
        <taxon>Neoptera</taxon>
        <taxon>Endopterygota</taxon>
        <taxon>Diptera</taxon>
        <taxon>Nematocera</taxon>
        <taxon>Sciaroidea</taxon>
        <taxon>Sciaridae</taxon>
        <taxon>Pseudolycoriella</taxon>
    </lineage>
</organism>
<keyword evidence="3" id="KW-0813">Transport</keyword>
<dbReference type="GO" id="GO:0006814">
    <property type="term" value="P:sodium ion transport"/>
    <property type="evidence" value="ECO:0007669"/>
    <property type="project" value="UniProtKB-KW"/>
</dbReference>
<keyword evidence="4" id="KW-1003">Cell membrane</keyword>
<feature type="transmembrane region" description="Helical" evidence="12">
    <location>
        <begin position="84"/>
        <end position="109"/>
    </location>
</feature>
<evidence type="ECO:0000256" key="6">
    <source>
        <dbReference type="ARBA" id="ARBA00022989"/>
    </source>
</evidence>
<evidence type="ECO:0000256" key="1">
    <source>
        <dbReference type="ARBA" id="ARBA00004651"/>
    </source>
</evidence>
<proteinExistence type="inferred from homology"/>
<feature type="transmembrane region" description="Helical" evidence="12">
    <location>
        <begin position="151"/>
        <end position="170"/>
    </location>
</feature>
<evidence type="ECO:0000313" key="13">
    <source>
        <dbReference type="EMBL" id="KAJ6640576.1"/>
    </source>
</evidence>
<evidence type="ECO:0000313" key="14">
    <source>
        <dbReference type="Proteomes" id="UP001151699"/>
    </source>
</evidence>
<dbReference type="CDD" id="cd11492">
    <property type="entry name" value="SLC5sbd_NIS-SMVT"/>
    <property type="match status" value="1"/>
</dbReference>
<accession>A0A9Q0MZT5</accession>
<dbReference type="NCBIfam" id="TIGR00813">
    <property type="entry name" value="sss"/>
    <property type="match status" value="1"/>
</dbReference>
<feature type="transmembrane region" description="Helical" evidence="12">
    <location>
        <begin position="494"/>
        <end position="516"/>
    </location>
</feature>
<dbReference type="GO" id="GO:0015293">
    <property type="term" value="F:symporter activity"/>
    <property type="evidence" value="ECO:0007669"/>
    <property type="project" value="TreeGrafter"/>
</dbReference>
<dbReference type="InterPro" id="IPR001734">
    <property type="entry name" value="Na/solute_symporter"/>
</dbReference>
<keyword evidence="7" id="KW-0915">Sodium</keyword>
<dbReference type="OrthoDB" id="6132759at2759"/>
<dbReference type="PANTHER" id="PTHR42985">
    <property type="entry name" value="SODIUM-COUPLED MONOCARBOXYLATE TRANSPORTER"/>
    <property type="match status" value="1"/>
</dbReference>
<name>A0A9Q0MZT5_9DIPT</name>
<keyword evidence="5 12" id="KW-0812">Transmembrane</keyword>
<evidence type="ECO:0000256" key="8">
    <source>
        <dbReference type="ARBA" id="ARBA00023065"/>
    </source>
</evidence>
<feature type="transmembrane region" description="Helical" evidence="12">
    <location>
        <begin position="264"/>
        <end position="289"/>
    </location>
</feature>
<dbReference type="Proteomes" id="UP001151699">
    <property type="component" value="Chromosome B"/>
</dbReference>
<dbReference type="Gene3D" id="1.20.1730.10">
    <property type="entry name" value="Sodium/glucose cotransporter"/>
    <property type="match status" value="1"/>
</dbReference>
<feature type="transmembrane region" description="Helical" evidence="12">
    <location>
        <begin position="224"/>
        <end position="243"/>
    </location>
</feature>
<dbReference type="InterPro" id="IPR038377">
    <property type="entry name" value="Na/Glc_symporter_sf"/>
</dbReference>
<gene>
    <name evidence="13" type="primary">SLC5A12_1</name>
    <name evidence="13" type="ORF">Bhyg_05507</name>
</gene>
<comment type="subcellular location">
    <subcellularLocation>
        <location evidence="1">Cell membrane</location>
        <topology evidence="1">Multi-pass membrane protein</topology>
    </subcellularLocation>
</comment>
<feature type="transmembrane region" description="Helical" evidence="12">
    <location>
        <begin position="365"/>
        <end position="387"/>
    </location>
</feature>
<feature type="transmembrane region" description="Helical" evidence="12">
    <location>
        <begin position="427"/>
        <end position="447"/>
    </location>
</feature>
<dbReference type="AlphaFoldDB" id="A0A9Q0MZT5"/>
<evidence type="ECO:0000256" key="7">
    <source>
        <dbReference type="ARBA" id="ARBA00023053"/>
    </source>
</evidence>
<dbReference type="PANTHER" id="PTHR42985:SF39">
    <property type="entry name" value="GH10366P"/>
    <property type="match status" value="1"/>
</dbReference>
<dbReference type="Pfam" id="PF00474">
    <property type="entry name" value="SSF"/>
    <property type="match status" value="1"/>
</dbReference>
<evidence type="ECO:0000256" key="10">
    <source>
        <dbReference type="ARBA" id="ARBA00023201"/>
    </source>
</evidence>
<feature type="transmembrane region" description="Helical" evidence="12">
    <location>
        <begin position="393"/>
        <end position="415"/>
    </location>
</feature>
<feature type="transmembrane region" description="Helical" evidence="12">
    <location>
        <begin position="12"/>
        <end position="31"/>
    </location>
</feature>
<keyword evidence="9 12" id="KW-0472">Membrane</keyword>
<sequence>METADVSVWDYVIFGIILIWSLAIGIYYGCFGSKQKSTKEYLMASRSMPAWPVAVSMVMLHMQRHLNVCSAVSAITLLANPVEVYLYGTGYSMVMLTFIPFNISLAYFYYPVYFNLNVSSAYEVTSMAIAVYAPSLAIKQLTGIDTKISTFVIYFVCIVYSSLGGLRGVLWTDVLQTTIMVVSLAVISIKGVLDVGGIDTVWQRAKEGNRVEFFNFDPDPRTRHTFFTCLIAGYFFWLPSFAATQLQVQRVLSMPTITRARKALAMNLVGLIIIVGFCFFTGVVVYAMFYDCDPITSGIVEKSDQLVPLFAARVSNGIPGVLGLFISSLTCASMTSLSSGLNALASISTIDFVSKLFPNLSDLKLSLISKISTFAFGMVSYAFVFAVENMGSILPATSSLLGIMLGPTLGIFSLGMMFPWANSKGSLLGMISAFILMIAYVIGNLSAEGLPDQRLFLDTSNCELENTTYATFDTSTNWKDKEYSGMTKLLSASYMWYSGMGCVLCVFFGLLFSVAINQWEKGQRKLVHSKCISPPIMKLLNKMFPHHIQQWVDQSDTIPKLE</sequence>
<reference evidence="13" key="1">
    <citation type="submission" date="2022-07" db="EMBL/GenBank/DDBJ databases">
        <authorList>
            <person name="Trinca V."/>
            <person name="Uliana J.V.C."/>
            <person name="Torres T.T."/>
            <person name="Ward R.J."/>
            <person name="Monesi N."/>
        </authorList>
    </citation>
    <scope>NUCLEOTIDE SEQUENCE</scope>
    <source>
        <strain evidence="13">HSMRA1968</strain>
        <tissue evidence="13">Whole embryos</tissue>
    </source>
</reference>
<protein>
    <submittedName>
        <fullName evidence="13">Sodium-coupled monocarboxylate transporter 2</fullName>
    </submittedName>
</protein>
<dbReference type="EMBL" id="WJQU01000002">
    <property type="protein sequence ID" value="KAJ6640576.1"/>
    <property type="molecule type" value="Genomic_DNA"/>
</dbReference>
<evidence type="ECO:0000256" key="11">
    <source>
        <dbReference type="RuleBase" id="RU362091"/>
    </source>
</evidence>
<keyword evidence="6 12" id="KW-1133">Transmembrane helix</keyword>
<keyword evidence="8" id="KW-0406">Ion transport</keyword>
<comment type="similarity">
    <text evidence="2 11">Belongs to the sodium:solute symporter (SSF) (TC 2.A.21) family.</text>
</comment>
<keyword evidence="10" id="KW-0739">Sodium transport</keyword>
<dbReference type="PROSITE" id="PS50283">
    <property type="entry name" value="NA_SOLUT_SYMP_3"/>
    <property type="match status" value="1"/>
</dbReference>
<keyword evidence="14" id="KW-1185">Reference proteome</keyword>
<dbReference type="GO" id="GO:0005886">
    <property type="term" value="C:plasma membrane"/>
    <property type="evidence" value="ECO:0007669"/>
    <property type="project" value="UniProtKB-SubCell"/>
</dbReference>
<evidence type="ECO:0000256" key="3">
    <source>
        <dbReference type="ARBA" id="ARBA00022448"/>
    </source>
</evidence>